<evidence type="ECO:0000313" key="3">
    <source>
        <dbReference type="Proteomes" id="UP000019376"/>
    </source>
</evidence>
<dbReference type="Proteomes" id="UP000019376">
    <property type="component" value="Unassembled WGS sequence"/>
</dbReference>
<dbReference type="HOGENOM" id="CLU_2109855_0_0_1"/>
<dbReference type="AlphaFoldDB" id="S7Z8S3"/>
<evidence type="ECO:0000256" key="1">
    <source>
        <dbReference type="SAM" id="MobiDB-lite"/>
    </source>
</evidence>
<sequence length="115" mass="12843">MRVCISDKHGSDISFARTASRRRVDRSTRANCNHLPNSLSSWVLYTFTCPISLDSSRPTPIQRIKRALTPPILLSSRGQKNLPAFGSSQTSLHKSLNGPPISPYRNTFRSVHPLL</sequence>
<dbReference type="EMBL" id="KB644409">
    <property type="protein sequence ID" value="EPS26995.1"/>
    <property type="molecule type" value="Genomic_DNA"/>
</dbReference>
<evidence type="ECO:0000313" key="2">
    <source>
        <dbReference type="EMBL" id="EPS26995.1"/>
    </source>
</evidence>
<keyword evidence="3" id="KW-1185">Reference proteome</keyword>
<protein>
    <submittedName>
        <fullName evidence="2">Uncharacterized protein</fullName>
    </submittedName>
</protein>
<organism evidence="2 3">
    <name type="scientific">Penicillium oxalicum (strain 114-2 / CGMCC 5302)</name>
    <name type="common">Penicillium decumbens</name>
    <dbReference type="NCBI Taxonomy" id="933388"/>
    <lineage>
        <taxon>Eukaryota</taxon>
        <taxon>Fungi</taxon>
        <taxon>Dikarya</taxon>
        <taxon>Ascomycota</taxon>
        <taxon>Pezizomycotina</taxon>
        <taxon>Eurotiomycetes</taxon>
        <taxon>Eurotiomycetidae</taxon>
        <taxon>Eurotiales</taxon>
        <taxon>Aspergillaceae</taxon>
        <taxon>Penicillium</taxon>
    </lineage>
</organism>
<feature type="region of interest" description="Disordered" evidence="1">
    <location>
        <begin position="76"/>
        <end position="99"/>
    </location>
</feature>
<accession>S7Z8S3</accession>
<name>S7Z8S3_PENO1</name>
<gene>
    <name evidence="2" type="ORF">PDE_01936</name>
</gene>
<reference evidence="2 3" key="1">
    <citation type="journal article" date="2013" name="PLoS ONE">
        <title>Genomic and secretomic analyses reveal unique features of the lignocellulolytic enzyme system of Penicillium decumbens.</title>
        <authorList>
            <person name="Liu G."/>
            <person name="Zhang L."/>
            <person name="Wei X."/>
            <person name="Zou G."/>
            <person name="Qin Y."/>
            <person name="Ma L."/>
            <person name="Li J."/>
            <person name="Zheng H."/>
            <person name="Wang S."/>
            <person name="Wang C."/>
            <person name="Xun L."/>
            <person name="Zhao G.-P."/>
            <person name="Zhou Z."/>
            <person name="Qu Y."/>
        </authorList>
    </citation>
    <scope>NUCLEOTIDE SEQUENCE [LARGE SCALE GENOMIC DNA]</scope>
    <source>
        <strain evidence="3">114-2 / CGMCC 5302</strain>
    </source>
</reference>
<proteinExistence type="predicted"/>